<dbReference type="SUPFAM" id="SSF54791">
    <property type="entry name" value="Eukaryotic type KH-domain (KH-domain type I)"/>
    <property type="match status" value="1"/>
</dbReference>
<dbReference type="Pfam" id="PF03725">
    <property type="entry name" value="RNase_PH_C"/>
    <property type="match status" value="1"/>
</dbReference>
<dbReference type="Gene3D" id="3.30.1370.10">
    <property type="entry name" value="K Homology domain, type 1"/>
    <property type="match status" value="1"/>
</dbReference>
<dbReference type="PROSITE" id="PS50084">
    <property type="entry name" value="KH_TYPE_1"/>
    <property type="match status" value="1"/>
</dbReference>
<dbReference type="EMBL" id="JAQQBR010000001">
    <property type="protein sequence ID" value="KAK0182695.1"/>
    <property type="molecule type" value="Genomic_DNA"/>
</dbReference>
<dbReference type="Pfam" id="PF03726">
    <property type="entry name" value="PNPase"/>
    <property type="match status" value="1"/>
</dbReference>
<keyword evidence="6 8" id="KW-0694">RNA-binding</keyword>
<dbReference type="FunFam" id="3.30.1370.10:FF:000001">
    <property type="entry name" value="Polyribonucleotide nucleotidyltransferase"/>
    <property type="match status" value="1"/>
</dbReference>
<keyword evidence="11" id="KW-1185">Reference proteome</keyword>
<dbReference type="GO" id="GO:0004654">
    <property type="term" value="F:polyribonucleotide nucleotidyltransferase activity"/>
    <property type="evidence" value="ECO:0007669"/>
    <property type="project" value="UniProtKB-EC"/>
</dbReference>
<dbReference type="InterPro" id="IPR020568">
    <property type="entry name" value="Ribosomal_Su5_D2-typ_SF"/>
</dbReference>
<dbReference type="InterPro" id="IPR001247">
    <property type="entry name" value="ExoRNase_PH_dom1"/>
</dbReference>
<evidence type="ECO:0000256" key="1">
    <source>
        <dbReference type="ARBA" id="ARBA00007404"/>
    </source>
</evidence>
<gene>
    <name evidence="10" type="ORF">PV327_000805</name>
</gene>
<keyword evidence="4" id="KW-0808">Transferase</keyword>
<dbReference type="Gene3D" id="2.40.50.140">
    <property type="entry name" value="Nucleic acid-binding proteins"/>
    <property type="match status" value="1"/>
</dbReference>
<evidence type="ECO:0000256" key="4">
    <source>
        <dbReference type="ARBA" id="ARBA00022679"/>
    </source>
</evidence>
<dbReference type="GO" id="GO:0005829">
    <property type="term" value="C:cytosol"/>
    <property type="evidence" value="ECO:0007669"/>
    <property type="project" value="TreeGrafter"/>
</dbReference>
<dbReference type="FunFam" id="2.40.50.140:FF:000113">
    <property type="entry name" value="polyribonucleotide nucleotidyltransferase 1, mitochondrial"/>
    <property type="match status" value="1"/>
</dbReference>
<dbReference type="GO" id="GO:0005739">
    <property type="term" value="C:mitochondrion"/>
    <property type="evidence" value="ECO:0007669"/>
    <property type="project" value="TreeGrafter"/>
</dbReference>
<keyword evidence="5" id="KW-0548">Nucleotidyltransferase</keyword>
<dbReference type="GO" id="GO:0000175">
    <property type="term" value="F:3'-5'-RNA exonuclease activity"/>
    <property type="evidence" value="ECO:0007669"/>
    <property type="project" value="TreeGrafter"/>
</dbReference>
<dbReference type="Proteomes" id="UP001168972">
    <property type="component" value="Unassembled WGS sequence"/>
</dbReference>
<organism evidence="10 11">
    <name type="scientific">Microctonus hyperodae</name>
    <name type="common">Parasitoid wasp</name>
    <dbReference type="NCBI Taxonomy" id="165561"/>
    <lineage>
        <taxon>Eukaryota</taxon>
        <taxon>Metazoa</taxon>
        <taxon>Ecdysozoa</taxon>
        <taxon>Arthropoda</taxon>
        <taxon>Hexapoda</taxon>
        <taxon>Insecta</taxon>
        <taxon>Pterygota</taxon>
        <taxon>Neoptera</taxon>
        <taxon>Endopterygota</taxon>
        <taxon>Hymenoptera</taxon>
        <taxon>Apocrita</taxon>
        <taxon>Ichneumonoidea</taxon>
        <taxon>Braconidae</taxon>
        <taxon>Euphorinae</taxon>
        <taxon>Microctonus</taxon>
    </lineage>
</organism>
<evidence type="ECO:0000256" key="2">
    <source>
        <dbReference type="ARBA" id="ARBA00012416"/>
    </source>
</evidence>
<dbReference type="PANTHER" id="PTHR11252:SF0">
    <property type="entry name" value="POLYRIBONUCLEOTIDE NUCLEOTIDYLTRANSFERASE 1, MITOCHONDRIAL"/>
    <property type="match status" value="1"/>
</dbReference>
<comment type="similarity">
    <text evidence="1">Belongs to the polyribonucleotide nucleotidyltransferase family.</text>
</comment>
<dbReference type="GO" id="GO:0000958">
    <property type="term" value="P:mitochondrial mRNA catabolic process"/>
    <property type="evidence" value="ECO:0007669"/>
    <property type="project" value="TreeGrafter"/>
</dbReference>
<dbReference type="NCBIfam" id="TIGR03591">
    <property type="entry name" value="polynuc_phos"/>
    <property type="match status" value="1"/>
</dbReference>
<feature type="domain" description="S1 motif" evidence="9">
    <location>
        <begin position="681"/>
        <end position="752"/>
    </location>
</feature>
<evidence type="ECO:0000256" key="3">
    <source>
        <dbReference type="ARBA" id="ARBA00022490"/>
    </source>
</evidence>
<proteinExistence type="inferred from homology"/>
<dbReference type="SUPFAM" id="SSF54211">
    <property type="entry name" value="Ribosomal protein S5 domain 2-like"/>
    <property type="match status" value="2"/>
</dbReference>
<dbReference type="InterPro" id="IPR004088">
    <property type="entry name" value="KH_dom_type_1"/>
</dbReference>
<dbReference type="CDD" id="cd11363">
    <property type="entry name" value="RNase_PH_PNPase_1"/>
    <property type="match status" value="1"/>
</dbReference>
<dbReference type="InterPro" id="IPR027408">
    <property type="entry name" value="PNPase/RNase_PH_dom_sf"/>
</dbReference>
<dbReference type="InterPro" id="IPR015847">
    <property type="entry name" value="ExoRNase_PH_dom2"/>
</dbReference>
<dbReference type="SUPFAM" id="SSF50249">
    <property type="entry name" value="Nucleic acid-binding proteins"/>
    <property type="match status" value="1"/>
</dbReference>
<dbReference type="InterPro" id="IPR036345">
    <property type="entry name" value="ExoRNase_PH_dom2_sf"/>
</dbReference>
<dbReference type="CDD" id="cd09033">
    <property type="entry name" value="KH-I_PNPT1"/>
    <property type="match status" value="1"/>
</dbReference>
<dbReference type="Pfam" id="PF01138">
    <property type="entry name" value="RNase_PH"/>
    <property type="match status" value="2"/>
</dbReference>
<dbReference type="InterPro" id="IPR003029">
    <property type="entry name" value="S1_domain"/>
</dbReference>
<dbReference type="PIRSF" id="PIRSF005499">
    <property type="entry name" value="PNPase"/>
    <property type="match status" value="1"/>
</dbReference>
<evidence type="ECO:0000313" key="11">
    <source>
        <dbReference type="Proteomes" id="UP001168972"/>
    </source>
</evidence>
<dbReference type="FunFam" id="3.30.230.70:FF:000032">
    <property type="entry name" value="Polyribonucleotide nucleotidyltransferase 1"/>
    <property type="match status" value="1"/>
</dbReference>
<dbReference type="InterPro" id="IPR012340">
    <property type="entry name" value="NA-bd_OB-fold"/>
</dbReference>
<dbReference type="PANTHER" id="PTHR11252">
    <property type="entry name" value="POLYRIBONUCLEOTIDE NUCLEOTIDYLTRANSFERASE"/>
    <property type="match status" value="1"/>
</dbReference>
<dbReference type="FunFam" id="3.30.230.70:FF:000001">
    <property type="entry name" value="Polyribonucleotide nucleotidyltransferase"/>
    <property type="match status" value="1"/>
</dbReference>
<dbReference type="SMART" id="SM00322">
    <property type="entry name" value="KH"/>
    <property type="match status" value="1"/>
</dbReference>
<dbReference type="Pfam" id="PF00013">
    <property type="entry name" value="KH_1"/>
    <property type="match status" value="1"/>
</dbReference>
<keyword evidence="3" id="KW-0963">Cytoplasm</keyword>
<sequence>MATLANFRLVWNGKIRLLEYYYGRCRTKFLYSIHSNRFSTDWNASNISATLAGGTKTLVLSTGKLAKFADGCAVATLGDTSVMVTSVSKTIASTNSFLPLVVDYRQKSAAAGRIPMNFLRRELGPTEHDILTSRLIDRSLRPLFPNGYCYETQIMCNILAIDGINNPDVLAINAASASLAVSDIPWNGPVAAVRVGLIDNQVVINPTRFEMQKSSLNLIVSATKKNLVVMLDGSANIVYEQDLKKAIVAGVKECQGIVQAINKLAELHGKPKRPMEEVMRIDDDLKESIKSLAEIKLRDIFSDTTHDKLSRDNAITALRNNVIETIKQSIDNADLTAVVETFGIVSKEIFRSLIFENNKRCDGRELNQLRNIRCEAGLFNPLHGSALFQRGQTQVLCTITLDSVDSALKLDTMSMLTSGIKEKNFFLHYEFPPYATKETGRTGPIGRREMGHGALAERGLRPVLPENFPFTVRLTSEVLESNGSSSMASVCGGSLALLDAGVPISAPVAGVAMGLITKYSKTTPTQIDDYKILTDLLGIEDYLGDMDFKIAGTKKGITALQADIKIPGLPTKIVMESLSQAIAAKSQIIGIMNATLSTPRTGKENMPVTEIIEVPVHQRARFLGVGGSNLKKVFVETGVSIHAKDDNNYTIFAPNEMAMKEAREMIDAVLKEEKAPELEFGGIYTAKVVEIRESGVMVILYPNMNPALLHNTQLDRRAVMHPSVLGINVGDELKVKYFGRDPVSGTMRISRRVLQSSGAPVVKNFTSS</sequence>
<evidence type="ECO:0000313" key="10">
    <source>
        <dbReference type="EMBL" id="KAK0182695.1"/>
    </source>
</evidence>
<dbReference type="InterPro" id="IPR012162">
    <property type="entry name" value="PNPase"/>
</dbReference>
<accession>A0AA39L2J0</accession>
<dbReference type="Gene3D" id="3.30.230.70">
    <property type="entry name" value="GHMP Kinase, N-terminal domain"/>
    <property type="match status" value="2"/>
</dbReference>
<reference evidence="10" key="1">
    <citation type="journal article" date="2023" name="bioRxiv">
        <title>Scaffold-level genome assemblies of two parasitoid biocontrol wasps reveal the parthenogenesis mechanism and an associated novel virus.</title>
        <authorList>
            <person name="Inwood S."/>
            <person name="Skelly J."/>
            <person name="Guhlin J."/>
            <person name="Harrop T."/>
            <person name="Goldson S."/>
            <person name="Dearden P."/>
        </authorList>
    </citation>
    <scope>NUCLEOTIDE SEQUENCE</scope>
    <source>
        <strain evidence="10">Lincoln</strain>
        <tissue evidence="10">Whole body</tissue>
    </source>
</reference>
<evidence type="ECO:0000256" key="5">
    <source>
        <dbReference type="ARBA" id="ARBA00022695"/>
    </source>
</evidence>
<name>A0AA39L2J0_MICHY</name>
<reference evidence="10" key="2">
    <citation type="submission" date="2023-03" db="EMBL/GenBank/DDBJ databases">
        <authorList>
            <person name="Inwood S.N."/>
            <person name="Skelly J.G."/>
            <person name="Guhlin J."/>
            <person name="Harrop T.W.R."/>
            <person name="Goldson S.G."/>
            <person name="Dearden P.K."/>
        </authorList>
    </citation>
    <scope>NUCLEOTIDE SEQUENCE</scope>
    <source>
        <strain evidence="10">Lincoln</strain>
        <tissue evidence="10">Whole body</tissue>
    </source>
</reference>
<comment type="caution">
    <text evidence="10">The sequence shown here is derived from an EMBL/GenBank/DDBJ whole genome shotgun (WGS) entry which is preliminary data.</text>
</comment>
<dbReference type="CDD" id="cd11364">
    <property type="entry name" value="RNase_PH_PNPase_2"/>
    <property type="match status" value="1"/>
</dbReference>
<evidence type="ECO:0000259" key="9">
    <source>
        <dbReference type="PROSITE" id="PS50126"/>
    </source>
</evidence>
<dbReference type="EC" id="2.7.7.8" evidence="2"/>
<protein>
    <recommendedName>
        <fullName evidence="2">polyribonucleotide nucleotidyltransferase</fullName>
        <ecNumber evidence="2">2.7.7.8</ecNumber>
    </recommendedName>
    <alternativeName>
        <fullName evidence="7">Polynucleotide phosphorylase 1</fullName>
    </alternativeName>
</protein>
<evidence type="ECO:0000256" key="8">
    <source>
        <dbReference type="PROSITE-ProRule" id="PRU00117"/>
    </source>
</evidence>
<dbReference type="GO" id="GO:0000965">
    <property type="term" value="P:mitochondrial RNA 3'-end processing"/>
    <property type="evidence" value="ECO:0007669"/>
    <property type="project" value="TreeGrafter"/>
</dbReference>
<dbReference type="PROSITE" id="PS50126">
    <property type="entry name" value="S1"/>
    <property type="match status" value="1"/>
</dbReference>
<dbReference type="InterPro" id="IPR015848">
    <property type="entry name" value="PNPase_PH_RNA-bd_bac/org-type"/>
</dbReference>
<dbReference type="NCBIfam" id="NF008805">
    <property type="entry name" value="PRK11824.1"/>
    <property type="match status" value="1"/>
</dbReference>
<dbReference type="SUPFAM" id="SSF55666">
    <property type="entry name" value="Ribonuclease PH domain 2-like"/>
    <property type="match status" value="2"/>
</dbReference>
<dbReference type="GO" id="GO:0003723">
    <property type="term" value="F:RNA binding"/>
    <property type="evidence" value="ECO:0007669"/>
    <property type="project" value="UniProtKB-UniRule"/>
</dbReference>
<dbReference type="InterPro" id="IPR004087">
    <property type="entry name" value="KH_dom"/>
</dbReference>
<dbReference type="InterPro" id="IPR036612">
    <property type="entry name" value="KH_dom_type_1_sf"/>
</dbReference>
<evidence type="ECO:0000256" key="6">
    <source>
        <dbReference type="ARBA" id="ARBA00022884"/>
    </source>
</evidence>
<dbReference type="AlphaFoldDB" id="A0AA39L2J0"/>
<evidence type="ECO:0000256" key="7">
    <source>
        <dbReference type="ARBA" id="ARBA00031451"/>
    </source>
</evidence>